<protein>
    <recommendedName>
        <fullName evidence="2 9">DNA-directed RNA polymerase</fullName>
        <ecNumber evidence="2 9">2.7.7.6</ecNumber>
    </recommendedName>
</protein>
<keyword evidence="6" id="KW-0809">Transit peptide</keyword>
<evidence type="ECO:0000256" key="7">
    <source>
        <dbReference type="ARBA" id="ARBA00023163"/>
    </source>
</evidence>
<evidence type="ECO:0000256" key="8">
    <source>
        <dbReference type="ARBA" id="ARBA00048552"/>
    </source>
</evidence>
<dbReference type="PANTHER" id="PTHR10102:SF0">
    <property type="entry name" value="DNA-DIRECTED RNA POLYMERASE, MITOCHONDRIAL"/>
    <property type="match status" value="1"/>
</dbReference>
<evidence type="ECO:0000256" key="4">
    <source>
        <dbReference type="ARBA" id="ARBA00022679"/>
    </source>
</evidence>
<dbReference type="Pfam" id="PF14700">
    <property type="entry name" value="RPOL_N"/>
    <property type="match status" value="1"/>
</dbReference>
<dbReference type="GO" id="GO:0001018">
    <property type="term" value="F:mitochondrial promoter sequence-specific DNA binding"/>
    <property type="evidence" value="ECO:0007669"/>
    <property type="project" value="TreeGrafter"/>
</dbReference>
<dbReference type="OrthoDB" id="276422at2759"/>
<name>A0A8B6C758_MYTGA</name>
<comment type="catalytic activity">
    <reaction evidence="8 9">
        <text>RNA(n) + a ribonucleoside 5'-triphosphate = RNA(n+1) + diphosphate</text>
        <dbReference type="Rhea" id="RHEA:21248"/>
        <dbReference type="Rhea" id="RHEA-COMP:14527"/>
        <dbReference type="Rhea" id="RHEA-COMP:17342"/>
        <dbReference type="ChEBI" id="CHEBI:33019"/>
        <dbReference type="ChEBI" id="CHEBI:61557"/>
        <dbReference type="ChEBI" id="CHEBI:140395"/>
        <dbReference type="EC" id="2.7.7.6"/>
    </reaction>
</comment>
<dbReference type="EC" id="2.7.7.6" evidence="2 9"/>
<feature type="compositionally biased region" description="Basic residues" evidence="10">
    <location>
        <begin position="257"/>
        <end position="267"/>
    </location>
</feature>
<evidence type="ECO:0000256" key="9">
    <source>
        <dbReference type="RuleBase" id="RU003805"/>
    </source>
</evidence>
<dbReference type="SUPFAM" id="SSF56672">
    <property type="entry name" value="DNA/RNA polymerases"/>
    <property type="match status" value="1"/>
</dbReference>
<comment type="function">
    <text evidence="9">DNA-dependent RNA polymerase catalyzes the transcription of DNA into RNA using the four ribonucleoside triphosphates as substrates.</text>
</comment>
<evidence type="ECO:0000256" key="2">
    <source>
        <dbReference type="ARBA" id="ARBA00012418"/>
    </source>
</evidence>
<feature type="domain" description="DNA-directed RNA polymerase N-terminal" evidence="11">
    <location>
        <begin position="599"/>
        <end position="867"/>
    </location>
</feature>
<dbReference type="Gene3D" id="1.10.1320.10">
    <property type="entry name" value="DNA-directed RNA polymerase, N-terminal domain"/>
    <property type="match status" value="1"/>
</dbReference>
<feature type="region of interest" description="Disordered" evidence="10">
    <location>
        <begin position="352"/>
        <end position="375"/>
    </location>
</feature>
<evidence type="ECO:0000256" key="6">
    <source>
        <dbReference type="ARBA" id="ARBA00022946"/>
    </source>
</evidence>
<evidence type="ECO:0000256" key="1">
    <source>
        <dbReference type="ARBA" id="ARBA00009493"/>
    </source>
</evidence>
<keyword evidence="13" id="KW-1185">Reference proteome</keyword>
<dbReference type="InterPro" id="IPR037159">
    <property type="entry name" value="RNA_POL_N_sf"/>
</dbReference>
<dbReference type="PANTHER" id="PTHR10102">
    <property type="entry name" value="DNA-DIRECTED RNA POLYMERASE, MITOCHONDRIAL"/>
    <property type="match status" value="1"/>
</dbReference>
<keyword evidence="4 9" id="KW-0808">Transferase</keyword>
<dbReference type="InterPro" id="IPR002092">
    <property type="entry name" value="DNA-dir_Rpol_phage-type"/>
</dbReference>
<dbReference type="GO" id="GO:0006390">
    <property type="term" value="P:mitochondrial transcription"/>
    <property type="evidence" value="ECO:0007669"/>
    <property type="project" value="TreeGrafter"/>
</dbReference>
<feature type="compositionally biased region" description="Low complexity" evidence="10">
    <location>
        <begin position="268"/>
        <end position="280"/>
    </location>
</feature>
<dbReference type="InterPro" id="IPR046950">
    <property type="entry name" value="DNA-dir_Rpol_C_phage-type"/>
</dbReference>
<dbReference type="SMART" id="SM01311">
    <property type="entry name" value="RPOL_N"/>
    <property type="match status" value="1"/>
</dbReference>
<dbReference type="FunFam" id="1.10.150.20:FF:000031">
    <property type="entry name" value="DNA-directed RNA polymerase"/>
    <property type="match status" value="1"/>
</dbReference>
<dbReference type="GO" id="GO:0034245">
    <property type="term" value="C:mitochondrial DNA-directed RNA polymerase complex"/>
    <property type="evidence" value="ECO:0007669"/>
    <property type="project" value="TreeGrafter"/>
</dbReference>
<sequence length="1388" mass="159132">MSQILRLCCSSLYSKPIASHVTYLPLKIELEVIRLQGCNNCRAFRSNNNRGQGPQHIHGGVTMHVPRHDSFPSVRHKNKRSYGKAWFKEKEYENKINIEKIMSKGINYKNVKSSSTFEGKNQPYLHIDGWENQLKKFQKQISHQSVAKEPEQINGQLNVEEIHGTLQNVEGMQKTFPSTDIRTVNINNSANEQVKHIIESTSATLQSITDALKDEKLGKTSQSFHHVNYNDSTRTPDIEFSSIEDHLNTNISDKVKNQNKRKSHGKVKTSVQKSSTSSPKLRNLSGSLKSEAFPSSSKSETFSSSPKSETISGSRKSEMLSQWKPENLSGINFSEKTICAVEDFTESIDAPFKSGSHAMDSSKDPSKIATKSKTSKKHIEHIAKQKKDWSQHLDINNKTVQDIERKNEIFNMDFRFFVDACLFSDQADKAYFALRFNRHKQFKKPEYAITDNSIYSTLLQHYAVIGDITKMEEIMDCLKEQPDIKPSLQCYSAFLSYLGRQTQMDVEMGQEILNEISSLGYDVKNIFNECVMRKNERQIILIALNQLIEDFVPNSPEGPRPYSGSLLQPLNEQVDLSQVQEMNPYHGVVTPEYLHEQTKKQIDLEKNDVIYVKTIEKKRPLTEMDIEMKNKLEKLKKNWRNILLCAFEKEIERLVKSENGSSDVCVSPFLKMFKPEEYVDLMMTEVERLCLGSGGYSPSANYLWLTFGKRIYQMCLIRFKDTHGITDQIGKTLYELIMYKLTIDGSVLSDDGPEQNGREHTKNEIPAFYYVYRSYKGKSKAEVKPHPIVLKLHDGNYIQDIPFETSELPMLVPPIPWHLPDRGGYLLNQPKTVRMVDRSMFNNSSVIESVPSHKLNGVFDALNILDMCPWIINKPMLEVVIDLFNKKGDKNLDIPRPPSECPAPPKISPDMTPAQKNAIKIKRGHLKQQKSEMNSLWCSALYKLSIANQYKDDIFWFPHNLDFRGRTYPCPPHFNHLGDDVTRSILCFAKGKPLGKKGLDWLKIHLINLTGLKKRSSNKERLAYADELLHEILDSADNPMDGNRWWQASDEPWQTLAACKEIANAVRSSDIEKYICHFPVHQDGSCNGLQHYAALGRDKAGAESVNLFPFEAPKDVYSDVAELVEKVRLTDAANGDEIAQVLEGFVRRKVIKQTVMTTVYGVTRYGARYQILRQLKDIPEFPEKYQWKASHYLTEATFSCLQRMFTSTKMIQDWFTECADMISKTCNKPVEWVTPLDLPVLQPYFKQKTVNLKGITKLSAEFDRPDKPNSQKQKNGFPPNYIHSLDSVHMMLTALYCWRAGITYVSVHDCYWTHPCDVDIMNKICREQFIALHSQPILEDLSKFMLERFGDIPKDITLRALLKECLSRVPTKGTFDLNSVQNSTYFFS</sequence>
<dbReference type="GO" id="GO:0003899">
    <property type="term" value="F:DNA-directed RNA polymerase activity"/>
    <property type="evidence" value="ECO:0007669"/>
    <property type="project" value="UniProtKB-EC"/>
</dbReference>
<accession>A0A8B6C758</accession>
<dbReference type="InterPro" id="IPR029262">
    <property type="entry name" value="RPOL_N"/>
</dbReference>
<gene>
    <name evidence="12" type="ORF">MGAL_10B076201</name>
</gene>
<dbReference type="Proteomes" id="UP000596742">
    <property type="component" value="Unassembled WGS sequence"/>
</dbReference>
<keyword evidence="3 9" id="KW-0240">DNA-directed RNA polymerase</keyword>
<dbReference type="FunFam" id="1.10.287.280:FF:000001">
    <property type="entry name" value="DNA-directed RNA polymerase"/>
    <property type="match status" value="1"/>
</dbReference>
<dbReference type="PROSITE" id="PS00489">
    <property type="entry name" value="RNA_POL_PHAGE_2"/>
    <property type="match status" value="1"/>
</dbReference>
<evidence type="ECO:0000259" key="11">
    <source>
        <dbReference type="SMART" id="SM01311"/>
    </source>
</evidence>
<keyword evidence="5 9" id="KW-0548">Nucleotidyltransferase</keyword>
<reference evidence="12" key="1">
    <citation type="submission" date="2018-11" db="EMBL/GenBank/DDBJ databases">
        <authorList>
            <person name="Alioto T."/>
            <person name="Alioto T."/>
        </authorList>
    </citation>
    <scope>NUCLEOTIDE SEQUENCE</scope>
</reference>
<feature type="compositionally biased region" description="Low complexity" evidence="10">
    <location>
        <begin position="293"/>
        <end position="310"/>
    </location>
</feature>
<dbReference type="EMBL" id="UYJE01001309">
    <property type="protein sequence ID" value="VDI01065.1"/>
    <property type="molecule type" value="Genomic_DNA"/>
</dbReference>
<evidence type="ECO:0000313" key="12">
    <source>
        <dbReference type="EMBL" id="VDI01065.1"/>
    </source>
</evidence>
<comment type="similarity">
    <text evidence="1 9">Belongs to the phage and mitochondrial RNA polymerase family.</text>
</comment>
<feature type="region of interest" description="Disordered" evidence="10">
    <location>
        <begin position="250"/>
        <end position="319"/>
    </location>
</feature>
<organism evidence="12 13">
    <name type="scientific">Mytilus galloprovincialis</name>
    <name type="common">Mediterranean mussel</name>
    <dbReference type="NCBI Taxonomy" id="29158"/>
    <lineage>
        <taxon>Eukaryota</taxon>
        <taxon>Metazoa</taxon>
        <taxon>Spiralia</taxon>
        <taxon>Lophotrochozoa</taxon>
        <taxon>Mollusca</taxon>
        <taxon>Bivalvia</taxon>
        <taxon>Autobranchia</taxon>
        <taxon>Pteriomorphia</taxon>
        <taxon>Mytilida</taxon>
        <taxon>Mytiloidea</taxon>
        <taxon>Mytilidae</taxon>
        <taxon>Mytilinae</taxon>
        <taxon>Mytilus</taxon>
    </lineage>
</organism>
<evidence type="ECO:0000256" key="5">
    <source>
        <dbReference type="ARBA" id="ARBA00022695"/>
    </source>
</evidence>
<evidence type="ECO:0000313" key="13">
    <source>
        <dbReference type="Proteomes" id="UP000596742"/>
    </source>
</evidence>
<dbReference type="InterPro" id="IPR043502">
    <property type="entry name" value="DNA/RNA_pol_sf"/>
</dbReference>
<dbReference type="Pfam" id="PF00940">
    <property type="entry name" value="RNA_pol"/>
    <property type="match status" value="1"/>
</dbReference>
<dbReference type="Gene3D" id="1.10.150.20">
    <property type="entry name" value="5' to 3' exonuclease, C-terminal subdomain"/>
    <property type="match status" value="1"/>
</dbReference>
<comment type="caution">
    <text evidence="12">The sequence shown here is derived from an EMBL/GenBank/DDBJ whole genome shotgun (WGS) entry which is preliminary data.</text>
</comment>
<evidence type="ECO:0000256" key="3">
    <source>
        <dbReference type="ARBA" id="ARBA00022478"/>
    </source>
</evidence>
<evidence type="ECO:0000256" key="10">
    <source>
        <dbReference type="SAM" id="MobiDB-lite"/>
    </source>
</evidence>
<keyword evidence="7 9" id="KW-0804">Transcription</keyword>
<dbReference type="PROSITE" id="PS00900">
    <property type="entry name" value="RNA_POL_PHAGE_1"/>
    <property type="match status" value="1"/>
</dbReference>
<proteinExistence type="inferred from homology"/>
<dbReference type="Gene3D" id="1.10.287.280">
    <property type="match status" value="1"/>
</dbReference>